<keyword evidence="1" id="KW-0472">Membrane</keyword>
<dbReference type="Proteomes" id="UP000270021">
    <property type="component" value="Chromosome"/>
</dbReference>
<feature type="transmembrane region" description="Helical" evidence="1">
    <location>
        <begin position="267"/>
        <end position="292"/>
    </location>
</feature>
<feature type="transmembrane region" description="Helical" evidence="1">
    <location>
        <begin position="228"/>
        <end position="247"/>
    </location>
</feature>
<dbReference type="KEGG" id="fsl:EJO69_01440"/>
<dbReference type="OrthoDB" id="9759676at2"/>
<sequence>MTATSRSLRLAGAAGLALLVLLHTPQTIIQAGGGARLDSQYGMSLAIGAAVLVAVGLGYRLLSHLVPRTADHQLVARYISEPFSAVAAAAKLISYVIIVAIAAGFAVSSLTPLVGPSSEILPLIQAGAVLLLAVPTMLGRHPGARLIIAALVPAALAVGIIIIGGLVIELAGGLTTPPETTVAERTPGIPWPLGEAVLGALFPAAVLGLATERSFGEPGGRRIATRRLLTAIIPVIAGIAGILYLSHVTALPPATRSPSVLALAEVFFPQLAVVIIGLTFSLAGIAVALAAFTQVSQLMRQLAADGILPRHIAAADAYGSRRVVVAVIAIAAAGAVYLASSPLGGSTMVVTIMAVSMVLTMAALVARARRIRQQSTALAERRDAARSRTAGLILGAVGAAILALSVAVQPHFTLVGAGALAIPSIALLVLRRGMGRIGATLAAHDLSVGRSLPTRVHAIVLVERLDRPTLQAITFVRATRPSTMAGLVVDVDPVATDKLTSDWMAADLPVELTILGTPRGAARRPVIEHVRSLRRSSPRDIVVIYAPRVVSSSAIWQRFFVSHSTPALLSELKLEPGVIVAEVPYQIEDIEEL</sequence>
<dbReference type="PANTHER" id="PTHR47704">
    <property type="entry name" value="POTASSIUM TRANSPORTER KIMA"/>
    <property type="match status" value="1"/>
</dbReference>
<feature type="transmembrane region" description="Helical" evidence="1">
    <location>
        <begin position="323"/>
        <end position="340"/>
    </location>
</feature>
<evidence type="ECO:0000256" key="1">
    <source>
        <dbReference type="SAM" id="Phobius"/>
    </source>
</evidence>
<keyword evidence="3" id="KW-1185">Reference proteome</keyword>
<feature type="transmembrane region" description="Helical" evidence="1">
    <location>
        <begin position="83"/>
        <end position="108"/>
    </location>
</feature>
<dbReference type="EMBL" id="CP034438">
    <property type="protein sequence ID" value="AZN29109.1"/>
    <property type="molecule type" value="Genomic_DNA"/>
</dbReference>
<feature type="transmembrane region" description="Helical" evidence="1">
    <location>
        <begin position="188"/>
        <end position="207"/>
    </location>
</feature>
<evidence type="ECO:0008006" key="4">
    <source>
        <dbReference type="Google" id="ProtNLM"/>
    </source>
</evidence>
<feature type="transmembrane region" description="Helical" evidence="1">
    <location>
        <begin position="346"/>
        <end position="368"/>
    </location>
</feature>
<feature type="transmembrane region" description="Helical" evidence="1">
    <location>
        <begin position="120"/>
        <end position="139"/>
    </location>
</feature>
<feature type="transmembrane region" description="Helical" evidence="1">
    <location>
        <begin position="412"/>
        <end position="430"/>
    </location>
</feature>
<dbReference type="AlphaFoldDB" id="A0A3Q8WS90"/>
<keyword evidence="1" id="KW-1133">Transmembrane helix</keyword>
<keyword evidence="1" id="KW-0812">Transmembrane</keyword>
<evidence type="ECO:0000313" key="2">
    <source>
        <dbReference type="EMBL" id="AZN29109.1"/>
    </source>
</evidence>
<feature type="transmembrane region" description="Helical" evidence="1">
    <location>
        <begin position="41"/>
        <end position="62"/>
    </location>
</feature>
<accession>A0A3Q8WS90</accession>
<feature type="transmembrane region" description="Helical" evidence="1">
    <location>
        <begin position="389"/>
        <end position="406"/>
    </location>
</feature>
<protein>
    <recommendedName>
        <fullName evidence="4">APC family permease</fullName>
    </recommendedName>
</protein>
<dbReference type="Gene3D" id="1.20.1740.10">
    <property type="entry name" value="Amino acid/polyamine transporter I"/>
    <property type="match status" value="1"/>
</dbReference>
<organism evidence="2 3">
    <name type="scientific">Flaviflexus salsibiostraticola</name>
    <dbReference type="NCBI Taxonomy" id="1282737"/>
    <lineage>
        <taxon>Bacteria</taxon>
        <taxon>Bacillati</taxon>
        <taxon>Actinomycetota</taxon>
        <taxon>Actinomycetes</taxon>
        <taxon>Actinomycetales</taxon>
        <taxon>Actinomycetaceae</taxon>
        <taxon>Flaviflexus</taxon>
    </lineage>
</organism>
<dbReference type="InterPro" id="IPR053153">
    <property type="entry name" value="APC_K+_Transporter"/>
</dbReference>
<dbReference type="RefSeq" id="WP_126038260.1">
    <property type="nucleotide sequence ID" value="NZ_CP034438.1"/>
</dbReference>
<gene>
    <name evidence="2" type="ORF">EJO69_01440</name>
</gene>
<proteinExistence type="predicted"/>
<feature type="transmembrane region" description="Helical" evidence="1">
    <location>
        <begin position="146"/>
        <end position="168"/>
    </location>
</feature>
<evidence type="ECO:0000313" key="3">
    <source>
        <dbReference type="Proteomes" id="UP000270021"/>
    </source>
</evidence>
<dbReference type="PANTHER" id="PTHR47704:SF1">
    <property type="entry name" value="POTASSIUM TRANSPORTER KIMA"/>
    <property type="match status" value="1"/>
</dbReference>
<reference evidence="2 3" key="1">
    <citation type="submission" date="2018-12" db="EMBL/GenBank/DDBJ databases">
        <title>Complete genome sequence of Flaviflexus salsibiostraticola KCTC 33148.</title>
        <authorList>
            <person name="Bae J.-W."/>
        </authorList>
    </citation>
    <scope>NUCLEOTIDE SEQUENCE [LARGE SCALE GENOMIC DNA]</scope>
    <source>
        <strain evidence="2 3">KCTC 33148</strain>
    </source>
</reference>
<name>A0A3Q8WS90_9ACTO</name>